<dbReference type="EMBL" id="BAABME010005042">
    <property type="protein sequence ID" value="GAA0164436.1"/>
    <property type="molecule type" value="Genomic_DNA"/>
</dbReference>
<dbReference type="Proteomes" id="UP001454036">
    <property type="component" value="Unassembled WGS sequence"/>
</dbReference>
<reference evidence="3 4" key="1">
    <citation type="submission" date="2024-01" db="EMBL/GenBank/DDBJ databases">
        <title>The complete chloroplast genome sequence of Lithospermum erythrorhizon: insights into the phylogenetic relationship among Boraginaceae species and the maternal lineages of purple gromwells.</title>
        <authorList>
            <person name="Okada T."/>
            <person name="Watanabe K."/>
        </authorList>
    </citation>
    <scope>NUCLEOTIDE SEQUENCE [LARGE SCALE GENOMIC DNA]</scope>
</reference>
<proteinExistence type="predicted"/>
<keyword evidence="2" id="KW-1133">Transmembrane helix</keyword>
<sequence length="127" mass="14726">MDYGRIVLAVVGISASALVCLRSLRTWQQNRIKMEKSKLVREALELAEERLIRYEERHDRILNHICSQYLINQELLEALSGARDAMEEALEFVVGLRDLELETMSSFPDDGTSFDLVLETRRTQRQN</sequence>
<accession>A0AAV3QN65</accession>
<evidence type="ECO:0000313" key="4">
    <source>
        <dbReference type="Proteomes" id="UP001454036"/>
    </source>
</evidence>
<evidence type="ECO:0000256" key="2">
    <source>
        <dbReference type="SAM" id="Phobius"/>
    </source>
</evidence>
<evidence type="ECO:0000256" key="1">
    <source>
        <dbReference type="SAM" id="Coils"/>
    </source>
</evidence>
<dbReference type="AlphaFoldDB" id="A0AAV3QN65"/>
<keyword evidence="2" id="KW-0812">Transmembrane</keyword>
<protein>
    <submittedName>
        <fullName evidence="3">Uncharacterized protein</fullName>
    </submittedName>
</protein>
<name>A0AAV3QN65_LITER</name>
<evidence type="ECO:0000313" key="3">
    <source>
        <dbReference type="EMBL" id="GAA0164436.1"/>
    </source>
</evidence>
<gene>
    <name evidence="3" type="ORF">LIER_20075</name>
</gene>
<keyword evidence="1" id="KW-0175">Coiled coil</keyword>
<keyword evidence="2" id="KW-0472">Membrane</keyword>
<feature type="transmembrane region" description="Helical" evidence="2">
    <location>
        <begin position="6"/>
        <end position="24"/>
    </location>
</feature>
<feature type="coiled-coil region" evidence="1">
    <location>
        <begin position="37"/>
        <end position="64"/>
    </location>
</feature>
<comment type="caution">
    <text evidence="3">The sequence shown here is derived from an EMBL/GenBank/DDBJ whole genome shotgun (WGS) entry which is preliminary data.</text>
</comment>
<keyword evidence="4" id="KW-1185">Reference proteome</keyword>
<organism evidence="3 4">
    <name type="scientific">Lithospermum erythrorhizon</name>
    <name type="common">Purple gromwell</name>
    <name type="synonym">Lithospermum officinale var. erythrorhizon</name>
    <dbReference type="NCBI Taxonomy" id="34254"/>
    <lineage>
        <taxon>Eukaryota</taxon>
        <taxon>Viridiplantae</taxon>
        <taxon>Streptophyta</taxon>
        <taxon>Embryophyta</taxon>
        <taxon>Tracheophyta</taxon>
        <taxon>Spermatophyta</taxon>
        <taxon>Magnoliopsida</taxon>
        <taxon>eudicotyledons</taxon>
        <taxon>Gunneridae</taxon>
        <taxon>Pentapetalae</taxon>
        <taxon>asterids</taxon>
        <taxon>lamiids</taxon>
        <taxon>Boraginales</taxon>
        <taxon>Boraginaceae</taxon>
        <taxon>Boraginoideae</taxon>
        <taxon>Lithospermeae</taxon>
        <taxon>Lithospermum</taxon>
    </lineage>
</organism>